<reference evidence="11 12" key="1">
    <citation type="submission" date="2019-04" db="EMBL/GenBank/DDBJ databases">
        <title>An improved genome assembly and genetic linkage map for asparagus bean, Vigna unguiculata ssp. sesquipedialis.</title>
        <authorList>
            <person name="Xia Q."/>
            <person name="Zhang R."/>
            <person name="Dong Y."/>
        </authorList>
    </citation>
    <scope>NUCLEOTIDE SEQUENCE [LARGE SCALE GENOMIC DNA]</scope>
    <source>
        <tissue evidence="11">Leaf</tissue>
    </source>
</reference>
<dbReference type="Gramene" id="Vigun01g182400.1.v1.2">
    <property type="protein sequence ID" value="Vigun01g182400.1.v1.2"/>
    <property type="gene ID" value="Vigun01g182400.v1.2"/>
</dbReference>
<dbReference type="GO" id="GO:0005840">
    <property type="term" value="C:ribosome"/>
    <property type="evidence" value="ECO:0007669"/>
    <property type="project" value="UniProtKB-KW"/>
</dbReference>
<evidence type="ECO:0000313" key="11">
    <source>
        <dbReference type="EMBL" id="QCD98139.1"/>
    </source>
</evidence>
<evidence type="ECO:0000256" key="6">
    <source>
        <dbReference type="ARBA" id="ARBA00022786"/>
    </source>
</evidence>
<accession>A0A4D6M9T3</accession>
<dbReference type="OrthoDB" id="1681166at2759"/>
<comment type="catalytic activity">
    <reaction evidence="1">
        <text>S-ubiquitinyl-[E2 ubiquitin-conjugating enzyme]-L-cysteine + [acceptor protein]-L-lysine = [E2 ubiquitin-conjugating enzyme]-L-cysteine + N(6)-ubiquitinyl-[acceptor protein]-L-lysine.</text>
        <dbReference type="EC" id="2.3.2.27"/>
    </reaction>
</comment>
<keyword evidence="5 8" id="KW-0863">Zinc-finger</keyword>
<dbReference type="InterPro" id="IPR001841">
    <property type="entry name" value="Znf_RING"/>
</dbReference>
<keyword evidence="3" id="KW-0808">Transferase</keyword>
<dbReference type="EMBL" id="CP039350">
    <property type="protein sequence ID" value="QCD98139.1"/>
    <property type="molecule type" value="Genomic_DNA"/>
</dbReference>
<evidence type="ECO:0000256" key="4">
    <source>
        <dbReference type="ARBA" id="ARBA00022723"/>
    </source>
</evidence>
<evidence type="ECO:0000256" key="8">
    <source>
        <dbReference type="PROSITE-ProRule" id="PRU00175"/>
    </source>
</evidence>
<dbReference type="Pfam" id="PF13639">
    <property type="entry name" value="zf-RING_2"/>
    <property type="match status" value="1"/>
</dbReference>
<evidence type="ECO:0000256" key="7">
    <source>
        <dbReference type="ARBA" id="ARBA00022833"/>
    </source>
</evidence>
<keyword evidence="12" id="KW-1185">Reference proteome</keyword>
<dbReference type="SUPFAM" id="SSF57850">
    <property type="entry name" value="RING/U-box"/>
    <property type="match status" value="1"/>
</dbReference>
<dbReference type="GO" id="GO:0008270">
    <property type="term" value="F:zinc ion binding"/>
    <property type="evidence" value="ECO:0007669"/>
    <property type="project" value="UniProtKB-KW"/>
</dbReference>
<keyword evidence="11" id="KW-0687">Ribonucleoprotein</keyword>
<dbReference type="InterPro" id="IPR013083">
    <property type="entry name" value="Znf_RING/FYVE/PHD"/>
</dbReference>
<dbReference type="PANTHER" id="PTHR46463:SF78">
    <property type="entry name" value="RING-TYPE DOMAIN-CONTAINING PROTEIN"/>
    <property type="match status" value="1"/>
</dbReference>
<keyword evidence="6" id="KW-0833">Ubl conjugation pathway</keyword>
<feature type="compositionally biased region" description="Polar residues" evidence="9">
    <location>
        <begin position="174"/>
        <end position="186"/>
    </location>
</feature>
<feature type="compositionally biased region" description="Low complexity" evidence="9">
    <location>
        <begin position="155"/>
        <end position="167"/>
    </location>
</feature>
<evidence type="ECO:0000256" key="5">
    <source>
        <dbReference type="ARBA" id="ARBA00022771"/>
    </source>
</evidence>
<dbReference type="Gramene" id="Vigun01g182400.3.v1.2">
    <property type="protein sequence ID" value="Vigun01g182400.3.v1.2"/>
    <property type="gene ID" value="Vigun01g182400.v1.2"/>
</dbReference>
<proteinExistence type="predicted"/>
<dbReference type="Proteomes" id="UP000501690">
    <property type="component" value="Linkage Group LG6"/>
</dbReference>
<evidence type="ECO:0000313" key="12">
    <source>
        <dbReference type="Proteomes" id="UP000501690"/>
    </source>
</evidence>
<feature type="compositionally biased region" description="Polar residues" evidence="9">
    <location>
        <begin position="212"/>
        <end position="236"/>
    </location>
</feature>
<sequence>MEDNKKSKMISAVAFVEGGIQDSCDDACSICLEEFSASDPPTLTNCKHEFHLHCILEWCQRSSQCPMCWQSISLKDPTSQESFKAVEQERKLRVTTSRNASLFRHRTFNDFEVQHLRMNVNDIELEDRIIQHLAVAAAMRRAEQLGRRVGRQARSSSHGHPHSSGLSNEEKNDQTGSPNTSPSTPIKSDRYGVLQQMLRVRTQSSSSASGSTNDRGSTTPSSSVDKAESSEFQSHSDSLRSRLTAVSARYKESISKGARGWKERFFCRSCSMSELGSETRRREMNADIASVSRLKESLESSENSKAVGTSLPSHMEDCSIGEVSNHNDVEVSGETSSHDDNTPPACSATSHLN</sequence>
<feature type="region of interest" description="Disordered" evidence="9">
    <location>
        <begin position="200"/>
        <end position="240"/>
    </location>
</feature>
<feature type="region of interest" description="Disordered" evidence="9">
    <location>
        <begin position="295"/>
        <end position="353"/>
    </location>
</feature>
<keyword evidence="11" id="KW-0689">Ribosomal protein</keyword>
<evidence type="ECO:0000256" key="1">
    <source>
        <dbReference type="ARBA" id="ARBA00000900"/>
    </source>
</evidence>
<dbReference type="Gene3D" id="3.30.40.10">
    <property type="entry name" value="Zinc/RING finger domain, C3HC4 (zinc finger)"/>
    <property type="match status" value="1"/>
</dbReference>
<gene>
    <name evidence="11" type="ORF">DEO72_LG6g2857</name>
</gene>
<dbReference type="SMART" id="SM00184">
    <property type="entry name" value="RING"/>
    <property type="match status" value="1"/>
</dbReference>
<feature type="domain" description="RING-type" evidence="10">
    <location>
        <begin position="28"/>
        <end position="68"/>
    </location>
</feature>
<name>A0A4D6M9T3_VIGUN</name>
<evidence type="ECO:0000256" key="9">
    <source>
        <dbReference type="SAM" id="MobiDB-lite"/>
    </source>
</evidence>
<dbReference type="PANTHER" id="PTHR46463">
    <property type="entry name" value="ZINC FINGER, RING/FYVE/PHD-TYPE"/>
    <property type="match status" value="1"/>
</dbReference>
<evidence type="ECO:0000256" key="2">
    <source>
        <dbReference type="ARBA" id="ARBA00012483"/>
    </source>
</evidence>
<keyword evidence="7" id="KW-0862">Zinc</keyword>
<dbReference type="Gramene" id="Vigun01g182400.2.v1.2">
    <property type="protein sequence ID" value="Vigun01g182400.2.v1.2"/>
    <property type="gene ID" value="Vigun01g182400.v1.2"/>
</dbReference>
<keyword evidence="4" id="KW-0479">Metal-binding</keyword>
<dbReference type="GO" id="GO:0061630">
    <property type="term" value="F:ubiquitin protein ligase activity"/>
    <property type="evidence" value="ECO:0007669"/>
    <property type="project" value="UniProtKB-EC"/>
</dbReference>
<dbReference type="AlphaFoldDB" id="A0A4D6M9T3"/>
<protein>
    <recommendedName>
        <fullName evidence="2">RING-type E3 ubiquitin transferase</fullName>
        <ecNumber evidence="2">2.3.2.27</ecNumber>
    </recommendedName>
</protein>
<evidence type="ECO:0000259" key="10">
    <source>
        <dbReference type="PROSITE" id="PS50089"/>
    </source>
</evidence>
<dbReference type="PROSITE" id="PS50089">
    <property type="entry name" value="ZF_RING_2"/>
    <property type="match status" value="1"/>
</dbReference>
<dbReference type="EC" id="2.3.2.27" evidence="2"/>
<feature type="region of interest" description="Disordered" evidence="9">
    <location>
        <begin position="146"/>
        <end position="188"/>
    </location>
</feature>
<organism evidence="11 12">
    <name type="scientific">Vigna unguiculata</name>
    <name type="common">Cowpea</name>
    <dbReference type="NCBI Taxonomy" id="3917"/>
    <lineage>
        <taxon>Eukaryota</taxon>
        <taxon>Viridiplantae</taxon>
        <taxon>Streptophyta</taxon>
        <taxon>Embryophyta</taxon>
        <taxon>Tracheophyta</taxon>
        <taxon>Spermatophyta</taxon>
        <taxon>Magnoliopsida</taxon>
        <taxon>eudicotyledons</taxon>
        <taxon>Gunneridae</taxon>
        <taxon>Pentapetalae</taxon>
        <taxon>rosids</taxon>
        <taxon>fabids</taxon>
        <taxon>Fabales</taxon>
        <taxon>Fabaceae</taxon>
        <taxon>Papilionoideae</taxon>
        <taxon>50 kb inversion clade</taxon>
        <taxon>NPAAA clade</taxon>
        <taxon>indigoferoid/millettioid clade</taxon>
        <taxon>Phaseoleae</taxon>
        <taxon>Vigna</taxon>
    </lineage>
</organism>
<evidence type="ECO:0000256" key="3">
    <source>
        <dbReference type="ARBA" id="ARBA00022679"/>
    </source>
</evidence>